<keyword evidence="5 11" id="KW-0732">Signal</keyword>
<dbReference type="InterPro" id="IPR050131">
    <property type="entry name" value="Peptidase_S8_subtilisin-like"/>
</dbReference>
<dbReference type="InterPro" id="IPR023828">
    <property type="entry name" value="Peptidase_S8_Ser-AS"/>
</dbReference>
<dbReference type="InterPro" id="IPR000209">
    <property type="entry name" value="Peptidase_S8/S53_dom"/>
</dbReference>
<feature type="chain" id="PRO_5013218995" evidence="11">
    <location>
        <begin position="28"/>
        <end position="512"/>
    </location>
</feature>
<dbReference type="Proteomes" id="UP000220629">
    <property type="component" value="Unassembled WGS sequence"/>
</dbReference>
<evidence type="ECO:0000256" key="5">
    <source>
        <dbReference type="ARBA" id="ARBA00022729"/>
    </source>
</evidence>
<name>A0A2A7SC56_BURGA</name>
<comment type="similarity">
    <text evidence="2 9">Belongs to the peptidase S8 family.</text>
</comment>
<gene>
    <name evidence="13" type="ORF">CRM94_03460</name>
</gene>
<feature type="domain" description="Peptidase S8/S53" evidence="12">
    <location>
        <begin position="195"/>
        <end position="483"/>
    </location>
</feature>
<evidence type="ECO:0000256" key="6">
    <source>
        <dbReference type="ARBA" id="ARBA00022801"/>
    </source>
</evidence>
<organism evidence="13 14">
    <name type="scientific">Burkholderia gladioli</name>
    <name type="common">Pseudomonas marginata</name>
    <name type="synonym">Phytomonas marginata</name>
    <dbReference type="NCBI Taxonomy" id="28095"/>
    <lineage>
        <taxon>Bacteria</taxon>
        <taxon>Pseudomonadati</taxon>
        <taxon>Pseudomonadota</taxon>
        <taxon>Betaproteobacteria</taxon>
        <taxon>Burkholderiales</taxon>
        <taxon>Burkholderiaceae</taxon>
        <taxon>Burkholderia</taxon>
    </lineage>
</organism>
<dbReference type="AlphaFoldDB" id="A0A2A7SC56"/>
<keyword evidence="4 9" id="KW-0645">Protease</keyword>
<feature type="signal peptide" evidence="11">
    <location>
        <begin position="1"/>
        <end position="27"/>
    </location>
</feature>
<evidence type="ECO:0000256" key="1">
    <source>
        <dbReference type="ARBA" id="ARBA00004613"/>
    </source>
</evidence>
<feature type="active site" description="Charge relay system" evidence="9">
    <location>
        <position position="203"/>
    </location>
</feature>
<evidence type="ECO:0000256" key="2">
    <source>
        <dbReference type="ARBA" id="ARBA00011073"/>
    </source>
</evidence>
<keyword evidence="6 9" id="KW-0378">Hydrolase</keyword>
<dbReference type="PROSITE" id="PS00137">
    <property type="entry name" value="SUBTILASE_HIS"/>
    <property type="match status" value="1"/>
</dbReference>
<dbReference type="GO" id="GO:0005576">
    <property type="term" value="C:extracellular region"/>
    <property type="evidence" value="ECO:0007669"/>
    <property type="project" value="UniProtKB-SubCell"/>
</dbReference>
<accession>A0A2A7SC56</accession>
<dbReference type="PROSITE" id="PS51892">
    <property type="entry name" value="SUBTILASE"/>
    <property type="match status" value="1"/>
</dbReference>
<dbReference type="SUPFAM" id="SSF52743">
    <property type="entry name" value="Subtilisin-like"/>
    <property type="match status" value="1"/>
</dbReference>
<dbReference type="PROSITE" id="PS00138">
    <property type="entry name" value="SUBTILASE_SER"/>
    <property type="match status" value="1"/>
</dbReference>
<dbReference type="GO" id="GO:0006508">
    <property type="term" value="P:proteolysis"/>
    <property type="evidence" value="ECO:0007669"/>
    <property type="project" value="UniProtKB-KW"/>
</dbReference>
<dbReference type="PANTHER" id="PTHR43806:SF11">
    <property type="entry name" value="CEREVISIN-RELATED"/>
    <property type="match status" value="1"/>
</dbReference>
<dbReference type="Pfam" id="PF00082">
    <property type="entry name" value="Peptidase_S8"/>
    <property type="match status" value="1"/>
</dbReference>
<proteinExistence type="inferred from homology"/>
<evidence type="ECO:0000256" key="8">
    <source>
        <dbReference type="ARBA" id="ARBA00023145"/>
    </source>
</evidence>
<evidence type="ECO:0000256" key="3">
    <source>
        <dbReference type="ARBA" id="ARBA00022525"/>
    </source>
</evidence>
<keyword evidence="8" id="KW-0865">Zymogen</keyword>
<dbReference type="InterPro" id="IPR034176">
    <property type="entry name" value="Peptidases_S8_13"/>
</dbReference>
<evidence type="ECO:0000256" key="4">
    <source>
        <dbReference type="ARBA" id="ARBA00022670"/>
    </source>
</evidence>
<dbReference type="InterPro" id="IPR022398">
    <property type="entry name" value="Peptidase_S8_His-AS"/>
</dbReference>
<dbReference type="FunFam" id="3.40.50.200:FF:000022">
    <property type="entry name" value="Extracellular protease"/>
    <property type="match status" value="1"/>
</dbReference>
<reference evidence="14" key="1">
    <citation type="submission" date="2017-09" db="EMBL/GenBank/DDBJ databases">
        <title>FDA dAtabase for Regulatory Grade micrObial Sequences (FDA-ARGOS): Supporting development and validation of Infectious Disease Dx tests.</title>
        <authorList>
            <person name="Minogue T."/>
            <person name="Wolcott M."/>
            <person name="Wasieloski L."/>
            <person name="Aguilar W."/>
            <person name="Moore D."/>
            <person name="Tallon L."/>
            <person name="Sadzewicz L."/>
            <person name="Ott S."/>
            <person name="Zhao X."/>
            <person name="Nagaraj S."/>
            <person name="Vavikolanu K."/>
            <person name="Aluvathingal J."/>
            <person name="Nadendla S."/>
            <person name="Sichtig H."/>
        </authorList>
    </citation>
    <scope>NUCLEOTIDE SEQUENCE [LARGE SCALE GENOMIC DNA]</scope>
    <source>
        <strain evidence="14">FDAARGOS_390</strain>
    </source>
</reference>
<evidence type="ECO:0000256" key="9">
    <source>
        <dbReference type="PROSITE-ProRule" id="PRU01240"/>
    </source>
</evidence>
<dbReference type="CDD" id="cd07496">
    <property type="entry name" value="Peptidases_S8_13"/>
    <property type="match status" value="1"/>
</dbReference>
<evidence type="ECO:0000256" key="11">
    <source>
        <dbReference type="SAM" id="SignalP"/>
    </source>
</evidence>
<comment type="caution">
    <text evidence="13">The sequence shown here is derived from an EMBL/GenBank/DDBJ whole genome shotgun (WGS) entry which is preliminary data.</text>
</comment>
<dbReference type="EMBL" id="PDDY01000001">
    <property type="protein sequence ID" value="PEH41294.1"/>
    <property type="molecule type" value="Genomic_DNA"/>
</dbReference>
<evidence type="ECO:0000259" key="12">
    <source>
        <dbReference type="Pfam" id="PF00082"/>
    </source>
</evidence>
<dbReference type="PRINTS" id="PR00723">
    <property type="entry name" value="SUBTILISIN"/>
</dbReference>
<sequence>MNQLVRTTSISSAIILVLAAGATLAHAETQAPSVTSAGSGGESVNQLIVKLKPAASPSARATASIASSSTQPGIQGVIDRVLAARGQRVTTRSFGAAAASAPGNAGDPAAGLHVKREMADGATVLRLGRNISAADAASLARDFAADGAVDYAEPDARMHAFLVPNDTRYSEQWGYASGVGGANLPKAWDITTGSDKVVVAVVDTGYRPHADLAANILPGYDFISDPDSANDGNGRDSSAADPGDWVTQQEVDDPNGPFYRCQLDEFGRTFASNSSWHGTHVAGTIGAVSNNGTGVAGISWKGKILPVRVLGKCGGTLSDIADGMRWAAGLSVPGAPANPNPASVLNFSLGGGGSCSRTYQNAINAVVAKGATVVVAAGNEASPVSSSQPANCQNVIAVAATDINGRRASFTNTGSLVKIAAPGVNILSTLNSGTKSPAADSYASYNGTSMATPHVAGTVALMLAANGSLTPSQILQKLQASARPFPSGSGCSTSTCGAGLLDAGAAVNAARQ</sequence>
<feature type="active site" description="Charge relay system" evidence="9">
    <location>
        <position position="277"/>
    </location>
</feature>
<protein>
    <submittedName>
        <fullName evidence="13">Peptidase</fullName>
    </submittedName>
</protein>
<dbReference type="InterPro" id="IPR015500">
    <property type="entry name" value="Peptidase_S8_subtilisin-rel"/>
</dbReference>
<evidence type="ECO:0000256" key="10">
    <source>
        <dbReference type="SAM" id="MobiDB-lite"/>
    </source>
</evidence>
<feature type="region of interest" description="Disordered" evidence="10">
    <location>
        <begin position="225"/>
        <end position="254"/>
    </location>
</feature>
<dbReference type="RefSeq" id="WP_096752281.1">
    <property type="nucleotide sequence ID" value="NZ_CADEPO010000007.1"/>
</dbReference>
<comment type="subcellular location">
    <subcellularLocation>
        <location evidence="1">Secreted</location>
    </subcellularLocation>
</comment>
<evidence type="ECO:0000313" key="13">
    <source>
        <dbReference type="EMBL" id="PEH41294.1"/>
    </source>
</evidence>
<dbReference type="Gene3D" id="3.40.50.200">
    <property type="entry name" value="Peptidase S8/S53 domain"/>
    <property type="match status" value="1"/>
</dbReference>
<evidence type="ECO:0000256" key="7">
    <source>
        <dbReference type="ARBA" id="ARBA00022825"/>
    </source>
</evidence>
<dbReference type="InterPro" id="IPR036852">
    <property type="entry name" value="Peptidase_S8/S53_dom_sf"/>
</dbReference>
<feature type="active site" description="Charge relay system" evidence="9">
    <location>
        <position position="449"/>
    </location>
</feature>
<keyword evidence="7 9" id="KW-0720">Serine protease</keyword>
<keyword evidence="3" id="KW-0964">Secreted</keyword>
<dbReference type="PANTHER" id="PTHR43806">
    <property type="entry name" value="PEPTIDASE S8"/>
    <property type="match status" value="1"/>
</dbReference>
<evidence type="ECO:0000313" key="14">
    <source>
        <dbReference type="Proteomes" id="UP000220629"/>
    </source>
</evidence>
<dbReference type="GO" id="GO:0004252">
    <property type="term" value="F:serine-type endopeptidase activity"/>
    <property type="evidence" value="ECO:0007669"/>
    <property type="project" value="UniProtKB-UniRule"/>
</dbReference>